<dbReference type="EMBL" id="MU006096">
    <property type="protein sequence ID" value="KAF2838828.1"/>
    <property type="molecule type" value="Genomic_DNA"/>
</dbReference>
<name>A0A9P4VPH9_9PEZI</name>
<evidence type="ECO:0000313" key="5">
    <source>
        <dbReference type="Proteomes" id="UP000799429"/>
    </source>
</evidence>
<evidence type="ECO:0000256" key="3">
    <source>
        <dbReference type="SAM" id="SignalP"/>
    </source>
</evidence>
<reference evidence="4" key="1">
    <citation type="journal article" date="2020" name="Stud. Mycol.">
        <title>101 Dothideomycetes genomes: a test case for predicting lifestyles and emergence of pathogens.</title>
        <authorList>
            <person name="Haridas S."/>
            <person name="Albert R."/>
            <person name="Binder M."/>
            <person name="Bloem J."/>
            <person name="Labutti K."/>
            <person name="Salamov A."/>
            <person name="Andreopoulos B."/>
            <person name="Baker S."/>
            <person name="Barry K."/>
            <person name="Bills G."/>
            <person name="Bluhm B."/>
            <person name="Cannon C."/>
            <person name="Castanera R."/>
            <person name="Culley D."/>
            <person name="Daum C."/>
            <person name="Ezra D."/>
            <person name="Gonzalez J."/>
            <person name="Henrissat B."/>
            <person name="Kuo A."/>
            <person name="Liang C."/>
            <person name="Lipzen A."/>
            <person name="Lutzoni F."/>
            <person name="Magnuson J."/>
            <person name="Mondo S."/>
            <person name="Nolan M."/>
            <person name="Ohm R."/>
            <person name="Pangilinan J."/>
            <person name="Park H.-J."/>
            <person name="Ramirez L."/>
            <person name="Alfaro M."/>
            <person name="Sun H."/>
            <person name="Tritt A."/>
            <person name="Yoshinaga Y."/>
            <person name="Zwiers L.-H."/>
            <person name="Turgeon B."/>
            <person name="Goodwin S."/>
            <person name="Spatafora J."/>
            <person name="Crous P."/>
            <person name="Grigoriev I."/>
        </authorList>
    </citation>
    <scope>NUCLEOTIDE SEQUENCE</scope>
    <source>
        <strain evidence="4">CBS 101060</strain>
    </source>
</reference>
<evidence type="ECO:0000256" key="1">
    <source>
        <dbReference type="SAM" id="MobiDB-lite"/>
    </source>
</evidence>
<feature type="chain" id="PRO_5040213473" evidence="3">
    <location>
        <begin position="27"/>
        <end position="369"/>
    </location>
</feature>
<keyword evidence="2" id="KW-0472">Membrane</keyword>
<feature type="region of interest" description="Disordered" evidence="1">
    <location>
        <begin position="328"/>
        <end position="369"/>
    </location>
</feature>
<keyword evidence="2" id="KW-1133">Transmembrane helix</keyword>
<feature type="compositionally biased region" description="Low complexity" evidence="1">
    <location>
        <begin position="337"/>
        <end position="354"/>
    </location>
</feature>
<protein>
    <submittedName>
        <fullName evidence="4">Uncharacterized protein</fullName>
    </submittedName>
</protein>
<dbReference type="Proteomes" id="UP000799429">
    <property type="component" value="Unassembled WGS sequence"/>
</dbReference>
<feature type="transmembrane region" description="Helical" evidence="2">
    <location>
        <begin position="305"/>
        <end position="324"/>
    </location>
</feature>
<sequence>MPSFRAPFSLLSFSALFLTSVQWVAAKPYPQQLEDRAAELIGSLEIFKRDCANPCGWAGQLCCASGQQCYTDANNQAQCGGGPVSAAQGGYWQYYTTTWVETLGVQTYTSVYSSYVPPQVTQAAGGVTCNYALNESPCGSICCSSGQYCLNELNSQCAAAGGGSSGYYSTYVPPVRPTSMTLITVTQSISPTTTVPFETAITTGANGTMVPVAGGGGLSGGAIAGIVIGVIAGIILLILLCLCCCAKAAWDGILAIFGGKKRERRETEYIEEHHHHSGGVVGGGRWYGNNRPARPVKQEGGLGKFGGLGGVLAGLAGLAAILGLKRRHDRKHDEKTSYTGSSYSSYSSTSSASSSDRRTRNTRHSSSRR</sequence>
<evidence type="ECO:0000256" key="2">
    <source>
        <dbReference type="SAM" id="Phobius"/>
    </source>
</evidence>
<comment type="caution">
    <text evidence="4">The sequence shown here is derived from an EMBL/GenBank/DDBJ whole genome shotgun (WGS) entry which is preliminary data.</text>
</comment>
<proteinExistence type="predicted"/>
<keyword evidence="5" id="KW-1185">Reference proteome</keyword>
<gene>
    <name evidence="4" type="ORF">M501DRAFT_1058085</name>
</gene>
<accession>A0A9P4VPH9</accession>
<organism evidence="4 5">
    <name type="scientific">Patellaria atrata CBS 101060</name>
    <dbReference type="NCBI Taxonomy" id="1346257"/>
    <lineage>
        <taxon>Eukaryota</taxon>
        <taxon>Fungi</taxon>
        <taxon>Dikarya</taxon>
        <taxon>Ascomycota</taxon>
        <taxon>Pezizomycotina</taxon>
        <taxon>Dothideomycetes</taxon>
        <taxon>Dothideomycetes incertae sedis</taxon>
        <taxon>Patellariales</taxon>
        <taxon>Patellariaceae</taxon>
        <taxon>Patellaria</taxon>
    </lineage>
</organism>
<dbReference type="OrthoDB" id="5425848at2759"/>
<keyword evidence="2" id="KW-0812">Transmembrane</keyword>
<feature type="transmembrane region" description="Helical" evidence="2">
    <location>
        <begin position="226"/>
        <end position="257"/>
    </location>
</feature>
<keyword evidence="3" id="KW-0732">Signal</keyword>
<feature type="signal peptide" evidence="3">
    <location>
        <begin position="1"/>
        <end position="26"/>
    </location>
</feature>
<evidence type="ECO:0000313" key="4">
    <source>
        <dbReference type="EMBL" id="KAF2838828.1"/>
    </source>
</evidence>
<feature type="compositionally biased region" description="Basic residues" evidence="1">
    <location>
        <begin position="360"/>
        <end position="369"/>
    </location>
</feature>
<dbReference type="AlphaFoldDB" id="A0A9P4VPH9"/>
<feature type="region of interest" description="Disordered" evidence="1">
    <location>
        <begin position="270"/>
        <end position="292"/>
    </location>
</feature>